<sequence>MPFFFAVDTRFVWELSQHILHYNHDNMVDDVGANFGGVHTVDEPVAIADVRVDSFLEMILFFTTLILNADEAVL</sequence>
<dbReference type="AlphaFoldDB" id="A0AAD6SVR7"/>
<evidence type="ECO:0000313" key="1">
    <source>
        <dbReference type="EMBL" id="KAJ7034589.1"/>
    </source>
</evidence>
<comment type="caution">
    <text evidence="1">The sequence shown here is derived from an EMBL/GenBank/DDBJ whole genome shotgun (WGS) entry which is preliminary data.</text>
</comment>
<reference evidence="1" key="1">
    <citation type="submission" date="2023-03" db="EMBL/GenBank/DDBJ databases">
        <title>Massive genome expansion in bonnet fungi (Mycena s.s.) driven by repeated elements and novel gene families across ecological guilds.</title>
        <authorList>
            <consortium name="Lawrence Berkeley National Laboratory"/>
            <person name="Harder C.B."/>
            <person name="Miyauchi S."/>
            <person name="Viragh M."/>
            <person name="Kuo A."/>
            <person name="Thoen E."/>
            <person name="Andreopoulos B."/>
            <person name="Lu D."/>
            <person name="Skrede I."/>
            <person name="Drula E."/>
            <person name="Henrissat B."/>
            <person name="Morin E."/>
            <person name="Kohler A."/>
            <person name="Barry K."/>
            <person name="LaButti K."/>
            <person name="Morin E."/>
            <person name="Salamov A."/>
            <person name="Lipzen A."/>
            <person name="Mereny Z."/>
            <person name="Hegedus B."/>
            <person name="Baldrian P."/>
            <person name="Stursova M."/>
            <person name="Weitz H."/>
            <person name="Taylor A."/>
            <person name="Grigoriev I.V."/>
            <person name="Nagy L.G."/>
            <person name="Martin F."/>
            <person name="Kauserud H."/>
        </authorList>
    </citation>
    <scope>NUCLEOTIDE SEQUENCE</scope>
    <source>
        <strain evidence="1">CBHHK200</strain>
    </source>
</reference>
<accession>A0AAD6SVR7</accession>
<dbReference type="EMBL" id="JARJCM010000056">
    <property type="protein sequence ID" value="KAJ7034589.1"/>
    <property type="molecule type" value="Genomic_DNA"/>
</dbReference>
<protein>
    <submittedName>
        <fullName evidence="1">Uncharacterized protein</fullName>
    </submittedName>
</protein>
<organism evidence="1 2">
    <name type="scientific">Mycena alexandri</name>
    <dbReference type="NCBI Taxonomy" id="1745969"/>
    <lineage>
        <taxon>Eukaryota</taxon>
        <taxon>Fungi</taxon>
        <taxon>Dikarya</taxon>
        <taxon>Basidiomycota</taxon>
        <taxon>Agaricomycotina</taxon>
        <taxon>Agaricomycetes</taxon>
        <taxon>Agaricomycetidae</taxon>
        <taxon>Agaricales</taxon>
        <taxon>Marasmiineae</taxon>
        <taxon>Mycenaceae</taxon>
        <taxon>Mycena</taxon>
    </lineage>
</organism>
<keyword evidence="2" id="KW-1185">Reference proteome</keyword>
<proteinExistence type="predicted"/>
<evidence type="ECO:0000313" key="2">
    <source>
        <dbReference type="Proteomes" id="UP001218188"/>
    </source>
</evidence>
<gene>
    <name evidence="1" type="ORF">C8F04DRAFT_1259826</name>
</gene>
<name>A0AAD6SVR7_9AGAR</name>
<dbReference type="Proteomes" id="UP001218188">
    <property type="component" value="Unassembled WGS sequence"/>
</dbReference>